<reference evidence="4 5" key="1">
    <citation type="submission" date="2017-05" db="EMBL/GenBank/DDBJ databases">
        <authorList>
            <person name="Varghese N."/>
            <person name="Submissions S."/>
        </authorList>
    </citation>
    <scope>NUCLEOTIDE SEQUENCE [LARGE SCALE GENOMIC DNA]</scope>
    <source>
        <strain evidence="4 5">DSM 21342</strain>
    </source>
</reference>
<dbReference type="SUPFAM" id="SSF56925">
    <property type="entry name" value="OMPA-like"/>
    <property type="match status" value="1"/>
</dbReference>
<dbReference type="AlphaFoldDB" id="A0A521BR63"/>
<dbReference type="InterPro" id="IPR011250">
    <property type="entry name" value="OMP/PagP_B-barrel"/>
</dbReference>
<keyword evidence="1 2" id="KW-0732">Signal</keyword>
<dbReference type="Proteomes" id="UP000315971">
    <property type="component" value="Unassembled WGS sequence"/>
</dbReference>
<dbReference type="OrthoDB" id="1322659at2"/>
<organism evidence="4 5">
    <name type="scientific">Solitalea koreensis</name>
    <dbReference type="NCBI Taxonomy" id="543615"/>
    <lineage>
        <taxon>Bacteria</taxon>
        <taxon>Pseudomonadati</taxon>
        <taxon>Bacteroidota</taxon>
        <taxon>Sphingobacteriia</taxon>
        <taxon>Sphingobacteriales</taxon>
        <taxon>Sphingobacteriaceae</taxon>
        <taxon>Solitalea</taxon>
    </lineage>
</organism>
<dbReference type="InterPro" id="IPR027385">
    <property type="entry name" value="Beta-barrel_OMP"/>
</dbReference>
<evidence type="ECO:0000256" key="1">
    <source>
        <dbReference type="ARBA" id="ARBA00022729"/>
    </source>
</evidence>
<keyword evidence="5" id="KW-1185">Reference proteome</keyword>
<feature type="chain" id="PRO_5022063317" evidence="2">
    <location>
        <begin position="21"/>
        <end position="328"/>
    </location>
</feature>
<evidence type="ECO:0000259" key="3">
    <source>
        <dbReference type="Pfam" id="PF13505"/>
    </source>
</evidence>
<feature type="signal peptide" evidence="2">
    <location>
        <begin position="1"/>
        <end position="20"/>
    </location>
</feature>
<evidence type="ECO:0000256" key="2">
    <source>
        <dbReference type="SAM" id="SignalP"/>
    </source>
</evidence>
<evidence type="ECO:0000313" key="4">
    <source>
        <dbReference type="EMBL" id="SMO49231.1"/>
    </source>
</evidence>
<protein>
    <submittedName>
        <fullName evidence="4">Outer membrane protein beta-barrel domain-containing protein</fullName>
    </submittedName>
</protein>
<dbReference type="RefSeq" id="WP_142602022.1">
    <property type="nucleotide sequence ID" value="NZ_FXSZ01000002.1"/>
</dbReference>
<dbReference type="EMBL" id="FXSZ01000002">
    <property type="protein sequence ID" value="SMO49231.1"/>
    <property type="molecule type" value="Genomic_DNA"/>
</dbReference>
<feature type="domain" description="Outer membrane protein beta-barrel" evidence="3">
    <location>
        <begin position="9"/>
        <end position="245"/>
    </location>
</feature>
<accession>A0A521BR63</accession>
<dbReference type="Pfam" id="PF13505">
    <property type="entry name" value="OMP_b-brl"/>
    <property type="match status" value="1"/>
</dbReference>
<evidence type="ECO:0000313" key="5">
    <source>
        <dbReference type="Proteomes" id="UP000315971"/>
    </source>
</evidence>
<gene>
    <name evidence="4" type="ORF">SAMN06265350_102403</name>
</gene>
<dbReference type="Gene3D" id="2.40.160.20">
    <property type="match status" value="1"/>
</dbReference>
<name>A0A521BR63_9SPHI</name>
<sequence length="328" mass="36106">MKGTILFIVLFTVIGSSAFAQENDVKPIEGRGWYIGTGVSYFFEITPGEFPNVGPFQPRDHYEERDPLNPAQVLNYTESTITGSFGEGWRAGLSGGYMFTKYFGLQVDVNYFGGKSQLMRRNVIVIQDGPPLINSVATGDVRALIFAPSLVFSIGNVGQIQPYARFGAIIPLYGYLKINTNIIDNVNIPGTAREIARTEKVHPTASLGFQGAIGFNYPVVHKVKVFLEMEYNNAAVNSKDKEVTAYSETRTNTTNGQVTQIGLNDLPIGMKLTDYEKTVTSSSNTEYIPGTIPPINNPNFDPNQKAKDLRSYINIGGLGLTLGVRFRF</sequence>
<proteinExistence type="predicted"/>